<proteinExistence type="predicted"/>
<gene>
    <name evidence="2" type="ORF">S12H4_02892</name>
</gene>
<feature type="compositionally biased region" description="Basic and acidic residues" evidence="1">
    <location>
        <begin position="45"/>
        <end position="54"/>
    </location>
</feature>
<accession>X1RPX2</accession>
<name>X1RPX2_9ZZZZ</name>
<feature type="region of interest" description="Disordered" evidence="1">
    <location>
        <begin position="38"/>
        <end position="101"/>
    </location>
</feature>
<evidence type="ECO:0000256" key="1">
    <source>
        <dbReference type="SAM" id="MobiDB-lite"/>
    </source>
</evidence>
<feature type="compositionally biased region" description="Basic and acidic residues" evidence="1">
    <location>
        <begin position="62"/>
        <end position="85"/>
    </location>
</feature>
<comment type="caution">
    <text evidence="2">The sequence shown here is derived from an EMBL/GenBank/DDBJ whole genome shotgun (WGS) entry which is preliminary data.</text>
</comment>
<reference evidence="2" key="1">
    <citation type="journal article" date="2014" name="Front. Microbiol.">
        <title>High frequency of phylogenetically diverse reductive dehalogenase-homologous genes in deep subseafloor sedimentary metagenomes.</title>
        <authorList>
            <person name="Kawai M."/>
            <person name="Futagami T."/>
            <person name="Toyoda A."/>
            <person name="Takaki Y."/>
            <person name="Nishi S."/>
            <person name="Hori S."/>
            <person name="Arai W."/>
            <person name="Tsubouchi T."/>
            <person name="Morono Y."/>
            <person name="Uchiyama I."/>
            <person name="Ito T."/>
            <person name="Fujiyama A."/>
            <person name="Inagaki F."/>
            <person name="Takami H."/>
        </authorList>
    </citation>
    <scope>NUCLEOTIDE SEQUENCE</scope>
    <source>
        <strain evidence="2">Expedition CK06-06</strain>
    </source>
</reference>
<protein>
    <submittedName>
        <fullName evidence="2">Uncharacterized protein</fullName>
    </submittedName>
</protein>
<sequence>MRAHWVVTLEPTSSLEEIRRVAAGEILYLGQRKGEYEIESPDMSKQVEDEREVVTQEELEEEEKKEAEERGISVEELREMKKTEEAATEETEKENLKKDFEESKVREAQLKKDHEEGKDKIKSYKESKAIHKKKVEEENEILQDISEKAQNAGIISFEKLVDFAVDQGIFKTKLSEHLATRILVTNKDIRERLSKALEEISESKKGMPKEDKEKLLTNLFSLAQKAGFKDWKEIVGEGCRTRIKDENYIFDIPTTVEEAKEILINDPERLRKIEKIFTAMAKAIS</sequence>
<organism evidence="2">
    <name type="scientific">marine sediment metagenome</name>
    <dbReference type="NCBI Taxonomy" id="412755"/>
    <lineage>
        <taxon>unclassified sequences</taxon>
        <taxon>metagenomes</taxon>
        <taxon>ecological metagenomes</taxon>
    </lineage>
</organism>
<dbReference type="AlphaFoldDB" id="X1RPX2"/>
<dbReference type="EMBL" id="BARW01000759">
    <property type="protein sequence ID" value="GAI69011.1"/>
    <property type="molecule type" value="Genomic_DNA"/>
</dbReference>
<evidence type="ECO:0000313" key="2">
    <source>
        <dbReference type="EMBL" id="GAI69011.1"/>
    </source>
</evidence>